<proteinExistence type="predicted"/>
<reference evidence="1 2" key="2">
    <citation type="journal article" date="2011" name="Microbiology">
        <title>The genome sequence of Bacillus subtilis subsp. spizizenii W23: insights into speciation within the B. subtilis complex and into the history of B. subtilis genetics.</title>
        <authorList>
            <person name="Zeigler D.R."/>
        </authorList>
    </citation>
    <scope>NUCLEOTIDE SEQUENCE [LARGE SCALE GENOMIC DNA]</scope>
    <source>
        <strain evidence="2">ATCC 23059 / NRRL B-14472 / W23</strain>
    </source>
</reference>
<evidence type="ECO:0000313" key="2">
    <source>
        <dbReference type="Proteomes" id="UP000002233"/>
    </source>
</evidence>
<organism evidence="1 2">
    <name type="scientific">Bacillus spizizenii (strain ATCC 23059 / NRRL B-14472 / W23)</name>
    <name type="common">Bacillus subtilis subsp. spizizenii</name>
    <dbReference type="NCBI Taxonomy" id="655816"/>
    <lineage>
        <taxon>Bacteria</taxon>
        <taxon>Bacillati</taxon>
        <taxon>Bacillota</taxon>
        <taxon>Bacilli</taxon>
        <taxon>Bacillales</taxon>
        <taxon>Bacillaceae</taxon>
        <taxon>Bacillus</taxon>
    </lineage>
</organism>
<dbReference type="KEGG" id="bss:BSUW23_03730"/>
<gene>
    <name evidence="1" type="ordered locus">BSUW23_03730</name>
</gene>
<name>E0TUY4_BACSH</name>
<accession>E0TUY4</accession>
<dbReference type="AlphaFoldDB" id="E0TUY4"/>
<sequence length="36" mass="4142">MSLLLTYIAKAYHHIIHKVKNLSRGKKTLLKEKPPA</sequence>
<reference key="1">
    <citation type="submission" date="2010-08" db="EMBL/GenBank/DDBJ databases">
        <authorList>
            <person name="Zeigler D.R."/>
        </authorList>
    </citation>
    <scope>NUCLEOTIDE SEQUENCE</scope>
    <source>
        <strain>W23</strain>
    </source>
</reference>
<dbReference type="EMBL" id="CP002183">
    <property type="protein sequence ID" value="ADM36802.1"/>
    <property type="molecule type" value="Genomic_DNA"/>
</dbReference>
<dbReference type="Proteomes" id="UP000002233">
    <property type="component" value="Chromosome"/>
</dbReference>
<protein>
    <submittedName>
        <fullName evidence="1">Uncharacterized protein</fullName>
    </submittedName>
</protein>
<evidence type="ECO:0000313" key="1">
    <source>
        <dbReference type="EMBL" id="ADM36802.1"/>
    </source>
</evidence>
<dbReference type="HOGENOM" id="CLU_3354630_0_0_9"/>